<dbReference type="GeneID" id="78236369"/>
<protein>
    <submittedName>
        <fullName evidence="1">Uncharacterized protein</fullName>
    </submittedName>
</protein>
<dbReference type="Proteomes" id="UP001211544">
    <property type="component" value="Plasmid pGABEKP28_2"/>
</dbReference>
<geneLocation type="plasmid" evidence="1 2">
    <name>pGABEKP28_2</name>
</geneLocation>
<sequence length="64" mass="7258">MRHASIYSGGAVCVFLLAAKNQNILPEGYCFFYAPLFNVQFIRPDRLCSRKNRLYLPSVSEKSG</sequence>
<reference evidence="1 2" key="1">
    <citation type="journal article" date="2022" name="J Glob Antimicrob Resist">
        <title>First complete genome of a multidrug resistant strain of the novel human pathogen Kalamiella piersonii (GABEKP28) identified in human saliva.</title>
        <authorList>
            <person name="McDonagh F."/>
            <person name="Singh N.K."/>
            <person name="Venkateswaran K."/>
            <person name="Lonappan A.M."/>
            <person name="Hallahan B."/>
            <person name="Tuohy A."/>
            <person name="Burke L."/>
            <person name="Kovarova A."/>
            <person name="Miliotis G."/>
        </authorList>
    </citation>
    <scope>NUCLEOTIDE SEQUENCE [LARGE SCALE GENOMIC DNA]</scope>
    <source>
        <strain evidence="1 2">GABEKP28</strain>
    </source>
</reference>
<accession>A0AAJ5QNR6</accession>
<dbReference type="RefSeq" id="WP_147402118.1">
    <property type="nucleotide sequence ID" value="NZ_CP104760.1"/>
</dbReference>
<proteinExistence type="predicted"/>
<evidence type="ECO:0000313" key="1">
    <source>
        <dbReference type="EMBL" id="WBG93416.1"/>
    </source>
</evidence>
<keyword evidence="2" id="KW-1185">Reference proteome</keyword>
<gene>
    <name evidence="1" type="ORF">N5580_20880</name>
</gene>
<organism evidence="1 2">
    <name type="scientific">Pantoea piersonii</name>
    <dbReference type="NCBI Taxonomy" id="2364647"/>
    <lineage>
        <taxon>Bacteria</taxon>
        <taxon>Pseudomonadati</taxon>
        <taxon>Pseudomonadota</taxon>
        <taxon>Gammaproteobacteria</taxon>
        <taxon>Enterobacterales</taxon>
        <taxon>Erwiniaceae</taxon>
        <taxon>Pantoea</taxon>
    </lineage>
</organism>
<evidence type="ECO:0000313" key="2">
    <source>
        <dbReference type="Proteomes" id="UP001211544"/>
    </source>
</evidence>
<dbReference type="EMBL" id="CP104760">
    <property type="protein sequence ID" value="WBG93416.1"/>
    <property type="molecule type" value="Genomic_DNA"/>
</dbReference>
<name>A0AAJ5QNR6_9GAMM</name>
<keyword evidence="1" id="KW-0614">Plasmid</keyword>
<dbReference type="KEGG" id="kpie:N5580_20880"/>
<dbReference type="AlphaFoldDB" id="A0AAJ5QNR6"/>